<keyword evidence="3" id="KW-1185">Reference proteome</keyword>
<sequence length="77" mass="7974">MTGKRLLAVCGVAAASLWLAAPASADDQMPPCTLGIICAFVPGALDLDHDVDLTKDQPPMPNQDSARPVDPCINGCI</sequence>
<protein>
    <submittedName>
        <fullName evidence="2">Fibronectin-binding protein</fullName>
    </submittedName>
</protein>
<dbReference type="EMBL" id="JACKTY010000046">
    <property type="protein sequence ID" value="MCV7229676.1"/>
    <property type="molecule type" value="Genomic_DNA"/>
</dbReference>
<accession>A0ABT3CJP3</accession>
<evidence type="ECO:0000256" key="1">
    <source>
        <dbReference type="SAM" id="SignalP"/>
    </source>
</evidence>
<feature type="signal peptide" evidence="1">
    <location>
        <begin position="1"/>
        <end position="25"/>
    </location>
</feature>
<evidence type="ECO:0000313" key="3">
    <source>
        <dbReference type="Proteomes" id="UP001526201"/>
    </source>
</evidence>
<proteinExistence type="predicted"/>
<keyword evidence="1" id="KW-0732">Signal</keyword>
<feature type="chain" id="PRO_5047530004" evidence="1">
    <location>
        <begin position="26"/>
        <end position="77"/>
    </location>
</feature>
<comment type="caution">
    <text evidence="2">The sequence shown here is derived from an EMBL/GenBank/DDBJ whole genome shotgun (WGS) entry which is preliminary data.</text>
</comment>
<dbReference type="Proteomes" id="UP001526201">
    <property type="component" value="Unassembled WGS sequence"/>
</dbReference>
<name>A0ABT3CJP3_9MYCO</name>
<organism evidence="2 3">
    <name type="scientific">Mycolicibacterium komossense</name>
    <dbReference type="NCBI Taxonomy" id="1779"/>
    <lineage>
        <taxon>Bacteria</taxon>
        <taxon>Bacillati</taxon>
        <taxon>Actinomycetota</taxon>
        <taxon>Actinomycetes</taxon>
        <taxon>Mycobacteriales</taxon>
        <taxon>Mycobacteriaceae</taxon>
        <taxon>Mycolicibacterium</taxon>
    </lineage>
</organism>
<evidence type="ECO:0000313" key="2">
    <source>
        <dbReference type="EMBL" id="MCV7229676.1"/>
    </source>
</evidence>
<reference evidence="2 3" key="1">
    <citation type="journal article" date="2022" name="BMC Genomics">
        <title>Comparative genome analysis of mycobacteria focusing on tRNA and non-coding RNA.</title>
        <authorList>
            <person name="Behra P.R.K."/>
            <person name="Pettersson B.M.F."/>
            <person name="Ramesh M."/>
            <person name="Das S."/>
            <person name="Dasgupta S."/>
            <person name="Kirsebom L.A."/>
        </authorList>
    </citation>
    <scope>NUCLEOTIDE SEQUENCE [LARGE SCALE GENOMIC DNA]</scope>
    <source>
        <strain evidence="2 3">DSM 44078</strain>
    </source>
</reference>
<gene>
    <name evidence="2" type="ORF">H7J73_27065</name>
</gene>